<dbReference type="AlphaFoldDB" id="A0A1F5NQS6"/>
<dbReference type="InterPro" id="IPR021857">
    <property type="entry name" value="DUF3467"/>
</dbReference>
<dbReference type="Pfam" id="PF11950">
    <property type="entry name" value="DUF3467"/>
    <property type="match status" value="1"/>
</dbReference>
<name>A0A1F5NQS6_9BACT</name>
<accession>A0A1F5NQS6</accession>
<evidence type="ECO:0008006" key="3">
    <source>
        <dbReference type="Google" id="ProtNLM"/>
    </source>
</evidence>
<evidence type="ECO:0000313" key="2">
    <source>
        <dbReference type="Proteomes" id="UP000176233"/>
    </source>
</evidence>
<comment type="caution">
    <text evidence="1">The sequence shown here is derived from an EMBL/GenBank/DDBJ whole genome shotgun (WGS) entry which is preliminary data.</text>
</comment>
<organism evidence="1 2">
    <name type="scientific">Candidatus Doudnabacteria bacterium RIFCSPHIGHO2_01_FULL_45_18</name>
    <dbReference type="NCBI Taxonomy" id="1817823"/>
    <lineage>
        <taxon>Bacteria</taxon>
        <taxon>Candidatus Doudnaibacteriota</taxon>
    </lineage>
</organism>
<gene>
    <name evidence="1" type="ORF">A2660_02625</name>
</gene>
<evidence type="ECO:0000313" key="1">
    <source>
        <dbReference type="EMBL" id="OGE79968.1"/>
    </source>
</evidence>
<reference evidence="1 2" key="1">
    <citation type="journal article" date="2016" name="Nat. Commun.">
        <title>Thousands of microbial genomes shed light on interconnected biogeochemical processes in an aquifer system.</title>
        <authorList>
            <person name="Anantharaman K."/>
            <person name="Brown C.T."/>
            <person name="Hug L.A."/>
            <person name="Sharon I."/>
            <person name="Castelle C.J."/>
            <person name="Probst A.J."/>
            <person name="Thomas B.C."/>
            <person name="Singh A."/>
            <person name="Wilkins M.J."/>
            <person name="Karaoz U."/>
            <person name="Brodie E.L."/>
            <person name="Williams K.H."/>
            <person name="Hubbard S.S."/>
            <person name="Banfield J.F."/>
        </authorList>
    </citation>
    <scope>NUCLEOTIDE SEQUENCE [LARGE SCALE GENOMIC DNA]</scope>
</reference>
<sequence length="97" mass="10802">MDNQQPPNINVKIEDAVLKGHYANNMQVAFSGEEFILDFMNLFPPQGIINARIFVSPGHMKRMIAVLSGTLKKYETQFGTIKEASAPSNSEIGFKTQ</sequence>
<protein>
    <recommendedName>
        <fullName evidence="3">DUF3467 domain-containing protein</fullName>
    </recommendedName>
</protein>
<proteinExistence type="predicted"/>
<dbReference type="Proteomes" id="UP000176233">
    <property type="component" value="Unassembled WGS sequence"/>
</dbReference>
<dbReference type="EMBL" id="MFEJ01000023">
    <property type="protein sequence ID" value="OGE79968.1"/>
    <property type="molecule type" value="Genomic_DNA"/>
</dbReference>